<evidence type="ECO:0008006" key="6">
    <source>
        <dbReference type="Google" id="ProtNLM"/>
    </source>
</evidence>
<dbReference type="AlphaFoldDB" id="B4D9V0"/>
<gene>
    <name evidence="4" type="ORF">CfE428DRAFT_5727</name>
</gene>
<feature type="domain" description="NAD-dependent epimerase/dehydratase" evidence="2">
    <location>
        <begin position="7"/>
        <end position="142"/>
    </location>
</feature>
<dbReference type="SUPFAM" id="SSF51735">
    <property type="entry name" value="NAD(P)-binding Rossmann-fold domains"/>
    <property type="match status" value="1"/>
</dbReference>
<reference evidence="4 5" key="1">
    <citation type="journal article" date="2011" name="J. Bacteriol.">
        <title>Genome sequence of Chthoniobacter flavus Ellin428, an aerobic heterotrophic soil bacterium.</title>
        <authorList>
            <person name="Kant R."/>
            <person name="van Passel M.W."/>
            <person name="Palva A."/>
            <person name="Lucas S."/>
            <person name="Lapidus A."/>
            <person name="Glavina Del Rio T."/>
            <person name="Dalin E."/>
            <person name="Tice H."/>
            <person name="Bruce D."/>
            <person name="Goodwin L."/>
            <person name="Pitluck S."/>
            <person name="Larimer F.W."/>
            <person name="Land M.L."/>
            <person name="Hauser L."/>
            <person name="Sangwan P."/>
            <person name="de Vos W.M."/>
            <person name="Janssen P.H."/>
            <person name="Smidt H."/>
        </authorList>
    </citation>
    <scope>NUCLEOTIDE SEQUENCE [LARGE SCALE GENOMIC DNA]</scope>
    <source>
        <strain evidence="4 5">Ellin428</strain>
    </source>
</reference>
<evidence type="ECO:0000256" key="1">
    <source>
        <dbReference type="ARBA" id="ARBA00009353"/>
    </source>
</evidence>
<dbReference type="Gene3D" id="3.40.50.720">
    <property type="entry name" value="NAD(P)-binding Rossmann-like Domain"/>
    <property type="match status" value="1"/>
</dbReference>
<evidence type="ECO:0000313" key="5">
    <source>
        <dbReference type="Proteomes" id="UP000005824"/>
    </source>
</evidence>
<dbReference type="InterPro" id="IPR013549">
    <property type="entry name" value="DUF1731"/>
</dbReference>
<dbReference type="FunCoup" id="B4D9V0">
    <property type="interactions" value="328"/>
</dbReference>
<dbReference type="NCBIfam" id="TIGR01777">
    <property type="entry name" value="yfcH"/>
    <property type="match status" value="1"/>
</dbReference>
<dbReference type="InParanoid" id="B4D9V0"/>
<name>B4D9V0_9BACT</name>
<dbReference type="PANTHER" id="PTHR11092">
    <property type="entry name" value="SUGAR NUCLEOTIDE EPIMERASE RELATED"/>
    <property type="match status" value="1"/>
</dbReference>
<dbReference type="InterPro" id="IPR010099">
    <property type="entry name" value="SDR39U1"/>
</dbReference>
<dbReference type="Pfam" id="PF08338">
    <property type="entry name" value="DUF1731"/>
    <property type="match status" value="1"/>
</dbReference>
<dbReference type="eggNOG" id="COG1090">
    <property type="taxonomic scope" value="Bacteria"/>
</dbReference>
<dbReference type="Pfam" id="PF01370">
    <property type="entry name" value="Epimerase"/>
    <property type="match status" value="1"/>
</dbReference>
<protein>
    <recommendedName>
        <fullName evidence="6">TIGR01777 family protein</fullName>
    </recommendedName>
</protein>
<evidence type="ECO:0000313" key="4">
    <source>
        <dbReference type="EMBL" id="EDY16764.1"/>
    </source>
</evidence>
<sequence>MGLWTPAKKKRIARSRIVGTRRVVEAIAAAEVKPEVLVCASAIGFYGDRGEEDLTERKTVGKGFLAETVQAWETEAYRTSDTRVVCLRTAVVLGRKGGALPVMALPFRFGFGAKLGDGKQWMSWIHLEDVARLALFAVENLDIRGPLNAAAPWPVRNADFTRLLAKQLHRPAFLRVPAFLLRAALGDFSEEILDSKRVLPSLACEHGFGFQFPEVEGALKDLLG</sequence>
<dbReference type="Proteomes" id="UP000005824">
    <property type="component" value="Unassembled WGS sequence"/>
</dbReference>
<dbReference type="InterPro" id="IPR001509">
    <property type="entry name" value="Epimerase_deHydtase"/>
</dbReference>
<comment type="similarity">
    <text evidence="1">Belongs to the NAD(P)-dependent epimerase/dehydratase family. SDR39U1 subfamily.</text>
</comment>
<dbReference type="STRING" id="497964.CfE428DRAFT_5727"/>
<organism evidence="4 5">
    <name type="scientific">Chthoniobacter flavus Ellin428</name>
    <dbReference type="NCBI Taxonomy" id="497964"/>
    <lineage>
        <taxon>Bacteria</taxon>
        <taxon>Pseudomonadati</taxon>
        <taxon>Verrucomicrobiota</taxon>
        <taxon>Spartobacteria</taxon>
        <taxon>Chthoniobacterales</taxon>
        <taxon>Chthoniobacteraceae</taxon>
        <taxon>Chthoniobacter</taxon>
    </lineage>
</organism>
<dbReference type="PANTHER" id="PTHR11092:SF0">
    <property type="entry name" value="EPIMERASE FAMILY PROTEIN SDR39U1"/>
    <property type="match status" value="1"/>
</dbReference>
<comment type="caution">
    <text evidence="4">The sequence shown here is derived from an EMBL/GenBank/DDBJ whole genome shotgun (WGS) entry which is preliminary data.</text>
</comment>
<feature type="domain" description="DUF1731" evidence="3">
    <location>
        <begin position="176"/>
        <end position="222"/>
    </location>
</feature>
<evidence type="ECO:0000259" key="3">
    <source>
        <dbReference type="Pfam" id="PF08338"/>
    </source>
</evidence>
<dbReference type="InterPro" id="IPR036291">
    <property type="entry name" value="NAD(P)-bd_dom_sf"/>
</dbReference>
<proteinExistence type="inferred from homology"/>
<evidence type="ECO:0000259" key="2">
    <source>
        <dbReference type="Pfam" id="PF01370"/>
    </source>
</evidence>
<dbReference type="EMBL" id="ABVL01000028">
    <property type="protein sequence ID" value="EDY16764.1"/>
    <property type="molecule type" value="Genomic_DNA"/>
</dbReference>
<keyword evidence="5" id="KW-1185">Reference proteome</keyword>
<accession>B4D9V0</accession>